<reference evidence="2" key="1">
    <citation type="submission" date="2020-08" db="EMBL/GenBank/DDBJ databases">
        <title>Genome public.</title>
        <authorList>
            <person name="Liu C."/>
            <person name="Sun Q."/>
        </authorList>
    </citation>
    <scope>NUCLEOTIDE SEQUENCE</scope>
    <source>
        <strain evidence="2">NSJ-64</strain>
    </source>
</reference>
<dbReference type="Pfam" id="PF07228">
    <property type="entry name" value="SpoIIE"/>
    <property type="match status" value="1"/>
</dbReference>
<evidence type="ECO:0000313" key="2">
    <source>
        <dbReference type="EMBL" id="MBC8584989.1"/>
    </source>
</evidence>
<dbReference type="Gene3D" id="3.60.40.10">
    <property type="entry name" value="PPM-type phosphatase domain"/>
    <property type="match status" value="1"/>
</dbReference>
<sequence>MDRLFMENSYISLNKVGEELCGDRVETMTSPNGDFTMVLADGLGSGVKANILSTLTSKIIATMMESDMPIEECVTTIAQTLPVCSVRGVAYATFTIVKVYRNKDVYLIQYDNPDVIMIRDGKSYDYPKEEKLIAGKKIFESRFKLQLGDMFILMSDGVINAGVGQVLNFGWQRENVLNYAVERYHPEITAKAMAGVVSDACKDLYMGKPGDDTTVAVLRIRERELVNLMIGPPVNKGDDEKVMELFFSKEGKKIVCGGTTSTIVSKYLGKEIKTKIDYFDPDIPPIGYIEGVDLVTEGVLTMGRVVEIARQYASNSDSSCEWIGKKDGASLIAQLLFEEATDVNLFVGRAMNPAHQNPNMPIDLSIKLRLIDDLAEYLEKMGKHVKVSYF</sequence>
<dbReference type="PANTHER" id="PTHR35801">
    <property type="entry name" value="PHOSPHOSERINE PHOSPHATASE RSBX"/>
    <property type="match status" value="1"/>
</dbReference>
<dbReference type="RefSeq" id="WP_262394935.1">
    <property type="nucleotide sequence ID" value="NZ_JACRTD010000003.1"/>
</dbReference>
<dbReference type="Proteomes" id="UP000623678">
    <property type="component" value="Unassembled WGS sequence"/>
</dbReference>
<feature type="domain" description="PPM-type phosphatase" evidence="1">
    <location>
        <begin position="5"/>
        <end position="220"/>
    </location>
</feature>
<dbReference type="PANTHER" id="PTHR35801:SF1">
    <property type="entry name" value="PHOSPHOSERINE PHOSPHATASE RSBX"/>
    <property type="match status" value="1"/>
</dbReference>
<evidence type="ECO:0000259" key="1">
    <source>
        <dbReference type="SMART" id="SM00331"/>
    </source>
</evidence>
<proteinExistence type="predicted"/>
<evidence type="ECO:0000313" key="3">
    <source>
        <dbReference type="Proteomes" id="UP000623678"/>
    </source>
</evidence>
<dbReference type="SUPFAM" id="SSF81606">
    <property type="entry name" value="PP2C-like"/>
    <property type="match status" value="1"/>
</dbReference>
<accession>A0A926ER42</accession>
<gene>
    <name evidence="2" type="ORF">H8705_05270</name>
</gene>
<dbReference type="InterPro" id="IPR036457">
    <property type="entry name" value="PPM-type-like_dom_sf"/>
</dbReference>
<comment type="caution">
    <text evidence="2">The sequence shown here is derived from an EMBL/GenBank/DDBJ whole genome shotgun (WGS) entry which is preliminary data.</text>
</comment>
<protein>
    <submittedName>
        <fullName evidence="2">SpoIIE family protein phosphatase</fullName>
    </submittedName>
</protein>
<dbReference type="EMBL" id="JACRTD010000003">
    <property type="protein sequence ID" value="MBC8584989.1"/>
    <property type="molecule type" value="Genomic_DNA"/>
</dbReference>
<dbReference type="InterPro" id="IPR001932">
    <property type="entry name" value="PPM-type_phosphatase-like_dom"/>
</dbReference>
<name>A0A926ER42_9FIRM</name>
<keyword evidence="3" id="KW-1185">Reference proteome</keyword>
<organism evidence="2 3">
    <name type="scientific">Youxingia wuxianensis</name>
    <dbReference type="NCBI Taxonomy" id="2763678"/>
    <lineage>
        <taxon>Bacteria</taxon>
        <taxon>Bacillati</taxon>
        <taxon>Bacillota</taxon>
        <taxon>Clostridia</taxon>
        <taxon>Eubacteriales</taxon>
        <taxon>Oscillospiraceae</taxon>
        <taxon>Youxingia</taxon>
    </lineage>
</organism>
<dbReference type="InterPro" id="IPR039248">
    <property type="entry name" value="Ptase_RsbX"/>
</dbReference>
<dbReference type="SMART" id="SM00331">
    <property type="entry name" value="PP2C_SIG"/>
    <property type="match status" value="1"/>
</dbReference>
<dbReference type="AlphaFoldDB" id="A0A926ER42"/>